<evidence type="ECO:0008006" key="4">
    <source>
        <dbReference type="Google" id="ProtNLM"/>
    </source>
</evidence>
<feature type="compositionally biased region" description="Acidic residues" evidence="1">
    <location>
        <begin position="87"/>
        <end position="98"/>
    </location>
</feature>
<name>A0A388JJN4_CHABU</name>
<dbReference type="EMBL" id="BFEA01002433">
    <property type="protein sequence ID" value="GBG41556.1"/>
    <property type="molecule type" value="Genomic_DNA"/>
</dbReference>
<comment type="caution">
    <text evidence="2">The sequence shown here is derived from an EMBL/GenBank/DDBJ whole genome shotgun (WGS) entry which is preliminary data.</text>
</comment>
<sequence>MQGRYDWTKVWQNALVGKFDDILYRLLRQQKEEREKVKLGEVKDGEIYKTLTCMREMMEGMKEERLKFQIMLAKEKNSKRKGKAPAEEESDSESEEEKEPPRKLTKAERKVLNQIRGGQGTSHKQGKNGGQNNQGGNGGASGGSSGQNSQGQGQFQPQGGRGRGRGHGNGQRNRWASQQEATCNYCAEKGHIMRFCQLLSRDEKEGIVFTTIRGEVLDYEGNLIDPNIEEGMRKEAFRRMGRPLPATFWVASPEEARLAGVDEAMASLYIDDSSAEPGRIREQVVERAQNITRRLAQCRDSIIRLCVGIEESGLDCRMSFSLANGVIKGKMRLAKLGRLLREKHRKLSECGVLVTVGKVKLRSYFYVLPRVEHEVLLGREFLCRSKSIIINKHDETMFVILCDPICGYYEVVKCANTGPYCSRNRLNPESYSLPELLKLRREKESLGEEPNAREFSLTLPDIGQAIDFVSTHAAIDPNVVQALTEIITDTGSAGTMRLIYSPSEGNKEKDKKLPSTREGPFLEGAGLTPAPNVSIRK</sequence>
<dbReference type="Proteomes" id="UP000265515">
    <property type="component" value="Unassembled WGS sequence"/>
</dbReference>
<keyword evidence="3" id="KW-1185">Reference proteome</keyword>
<evidence type="ECO:0000256" key="1">
    <source>
        <dbReference type="SAM" id="MobiDB-lite"/>
    </source>
</evidence>
<feature type="compositionally biased region" description="Low complexity" evidence="1">
    <location>
        <begin position="146"/>
        <end position="158"/>
    </location>
</feature>
<dbReference type="Gramene" id="GBG41556">
    <property type="protein sequence ID" value="GBG41556"/>
    <property type="gene ID" value="CBR_g74518"/>
</dbReference>
<reference evidence="2 3" key="1">
    <citation type="journal article" date="2018" name="Cell">
        <title>The Chara Genome: Secondary Complexity and Implications for Plant Terrestrialization.</title>
        <authorList>
            <person name="Nishiyama T."/>
            <person name="Sakayama H."/>
            <person name="Vries J.D."/>
            <person name="Buschmann H."/>
            <person name="Saint-Marcoux D."/>
            <person name="Ullrich K.K."/>
            <person name="Haas F.B."/>
            <person name="Vanderstraeten L."/>
            <person name="Becker D."/>
            <person name="Lang D."/>
            <person name="Vosolsobe S."/>
            <person name="Rombauts S."/>
            <person name="Wilhelmsson P.K.I."/>
            <person name="Janitza P."/>
            <person name="Kern R."/>
            <person name="Heyl A."/>
            <person name="Rumpler F."/>
            <person name="Villalobos L.I.A.C."/>
            <person name="Clay J.M."/>
            <person name="Skokan R."/>
            <person name="Toyoda A."/>
            <person name="Suzuki Y."/>
            <person name="Kagoshima H."/>
            <person name="Schijlen E."/>
            <person name="Tajeshwar N."/>
            <person name="Catarino B."/>
            <person name="Hetherington A.J."/>
            <person name="Saltykova A."/>
            <person name="Bonnot C."/>
            <person name="Breuninger H."/>
            <person name="Symeonidi A."/>
            <person name="Radhakrishnan G.V."/>
            <person name="Van Nieuwerburgh F."/>
            <person name="Deforce D."/>
            <person name="Chang C."/>
            <person name="Karol K.G."/>
            <person name="Hedrich R."/>
            <person name="Ulvskov P."/>
            <person name="Glockner G."/>
            <person name="Delwiche C.F."/>
            <person name="Petrasek J."/>
            <person name="Van de Peer Y."/>
            <person name="Friml J."/>
            <person name="Beilby M."/>
            <person name="Dolan L."/>
            <person name="Kohara Y."/>
            <person name="Sugano S."/>
            <person name="Fujiyama A."/>
            <person name="Delaux P.-M."/>
            <person name="Quint M."/>
            <person name="TheiBen G."/>
            <person name="Hagemann M."/>
            <person name="Harholt J."/>
            <person name="Dunand C."/>
            <person name="Zachgo S."/>
            <person name="Langdale J."/>
            <person name="Maumus F."/>
            <person name="Straeten D.V.D."/>
            <person name="Gould S.B."/>
            <person name="Rensing S.A."/>
        </authorList>
    </citation>
    <scope>NUCLEOTIDE SEQUENCE [LARGE SCALE GENOMIC DNA]</scope>
    <source>
        <strain evidence="2 3">S276</strain>
    </source>
</reference>
<evidence type="ECO:0000313" key="3">
    <source>
        <dbReference type="Proteomes" id="UP000265515"/>
    </source>
</evidence>
<gene>
    <name evidence="2" type="ORF">CBR_g74518</name>
</gene>
<feature type="compositionally biased region" description="Basic and acidic residues" evidence="1">
    <location>
        <begin position="505"/>
        <end position="515"/>
    </location>
</feature>
<feature type="region of interest" description="Disordered" evidence="1">
    <location>
        <begin position="498"/>
        <end position="537"/>
    </location>
</feature>
<protein>
    <recommendedName>
        <fullName evidence="4">CCHC-type domain-containing protein</fullName>
    </recommendedName>
</protein>
<feature type="region of interest" description="Disordered" evidence="1">
    <location>
        <begin position="76"/>
        <end position="175"/>
    </location>
</feature>
<evidence type="ECO:0000313" key="2">
    <source>
        <dbReference type="EMBL" id="GBG41556.1"/>
    </source>
</evidence>
<proteinExistence type="predicted"/>
<organism evidence="2 3">
    <name type="scientific">Chara braunii</name>
    <name type="common">Braun's stonewort</name>
    <dbReference type="NCBI Taxonomy" id="69332"/>
    <lineage>
        <taxon>Eukaryota</taxon>
        <taxon>Viridiplantae</taxon>
        <taxon>Streptophyta</taxon>
        <taxon>Charophyceae</taxon>
        <taxon>Charales</taxon>
        <taxon>Characeae</taxon>
        <taxon>Chara</taxon>
    </lineage>
</organism>
<dbReference type="AlphaFoldDB" id="A0A388JJN4"/>
<feature type="compositionally biased region" description="Basic and acidic residues" evidence="1">
    <location>
        <begin position="99"/>
        <end position="111"/>
    </location>
</feature>
<feature type="compositionally biased region" description="Gly residues" evidence="1">
    <location>
        <begin position="127"/>
        <end position="145"/>
    </location>
</feature>
<accession>A0A388JJN4</accession>